<proteinExistence type="predicted"/>
<evidence type="ECO:0000313" key="1">
    <source>
        <dbReference type="EMBL" id="CAK9260889.1"/>
    </source>
</evidence>
<keyword evidence="2" id="KW-1185">Reference proteome</keyword>
<evidence type="ECO:0000313" key="2">
    <source>
        <dbReference type="Proteomes" id="UP001497444"/>
    </source>
</evidence>
<evidence type="ECO:0008006" key="3">
    <source>
        <dbReference type="Google" id="ProtNLM"/>
    </source>
</evidence>
<dbReference type="Proteomes" id="UP001497444">
    <property type="component" value="Chromosome 13"/>
</dbReference>
<sequence>MEEEDDILDRSLTTYSENTIGVHYEARGASAPPPRQRFSNQSLFAMRWHQELQARMNELEGKVNVMCLELKEMRKLLITK</sequence>
<dbReference type="EMBL" id="OZ020108">
    <property type="protein sequence ID" value="CAK9260889.1"/>
    <property type="molecule type" value="Genomic_DNA"/>
</dbReference>
<accession>A0ABP0W288</accession>
<reference evidence="1" key="1">
    <citation type="submission" date="2024-02" db="EMBL/GenBank/DDBJ databases">
        <authorList>
            <consortium name="ELIXIR-Norway"/>
            <consortium name="Elixir Norway"/>
        </authorList>
    </citation>
    <scope>NUCLEOTIDE SEQUENCE</scope>
</reference>
<gene>
    <name evidence="1" type="ORF">CSSPJE1EN1_LOCUS6367</name>
</gene>
<name>A0ABP0W288_9BRYO</name>
<organism evidence="1 2">
    <name type="scientific">Sphagnum jensenii</name>
    <dbReference type="NCBI Taxonomy" id="128206"/>
    <lineage>
        <taxon>Eukaryota</taxon>
        <taxon>Viridiplantae</taxon>
        <taxon>Streptophyta</taxon>
        <taxon>Embryophyta</taxon>
        <taxon>Bryophyta</taxon>
        <taxon>Sphagnophytina</taxon>
        <taxon>Sphagnopsida</taxon>
        <taxon>Sphagnales</taxon>
        <taxon>Sphagnaceae</taxon>
        <taxon>Sphagnum</taxon>
    </lineage>
</organism>
<protein>
    <recommendedName>
        <fullName evidence="3">BZIP transcription factor</fullName>
    </recommendedName>
</protein>